<dbReference type="InterPro" id="IPR024857">
    <property type="entry name" value="Cappuccino"/>
</dbReference>
<evidence type="ECO:0000313" key="2">
    <source>
        <dbReference type="EMBL" id="KAJ3662132.1"/>
    </source>
</evidence>
<accession>A0AA38ISE2</accession>
<organism evidence="2 3">
    <name type="scientific">Zophobas morio</name>
    <dbReference type="NCBI Taxonomy" id="2755281"/>
    <lineage>
        <taxon>Eukaryota</taxon>
        <taxon>Metazoa</taxon>
        <taxon>Ecdysozoa</taxon>
        <taxon>Arthropoda</taxon>
        <taxon>Hexapoda</taxon>
        <taxon>Insecta</taxon>
        <taxon>Pterygota</taxon>
        <taxon>Neoptera</taxon>
        <taxon>Endopterygota</taxon>
        <taxon>Coleoptera</taxon>
        <taxon>Polyphaga</taxon>
        <taxon>Cucujiformia</taxon>
        <taxon>Tenebrionidae</taxon>
        <taxon>Zophobas</taxon>
    </lineage>
</organism>
<protein>
    <recommendedName>
        <fullName evidence="4">Biogenesis of lysosome-related organelles complex 1 subunit 4</fullName>
    </recommendedName>
</protein>
<evidence type="ECO:0008006" key="4">
    <source>
        <dbReference type="Google" id="ProtNLM"/>
    </source>
</evidence>
<sequence>MEKLCEKTAEDFSRFVLTDITEKVQPINKLIDDMFARLEEFQTMIYFAKQERISALNSLASVHGNFQMLTNLLQRIDSIENLIEQVKITLSVLERDIEKAEEELGYTESTTNKVANIFTPLFKKNTNSDRSHSPNLSQIYKTSDYFYSNSDLDKSEE</sequence>
<proteinExistence type="predicted"/>
<dbReference type="AlphaFoldDB" id="A0AA38ISE2"/>
<keyword evidence="3" id="KW-1185">Reference proteome</keyword>
<dbReference type="PANTHER" id="PTHR16230">
    <property type="entry name" value="CAPPUCCINO"/>
    <property type="match status" value="1"/>
</dbReference>
<gene>
    <name evidence="2" type="ORF">Zmor_006491</name>
</gene>
<dbReference type="Proteomes" id="UP001168821">
    <property type="component" value="Unassembled WGS sequence"/>
</dbReference>
<feature type="coiled-coil region" evidence="1">
    <location>
        <begin position="69"/>
        <end position="110"/>
    </location>
</feature>
<reference evidence="2" key="1">
    <citation type="journal article" date="2023" name="G3 (Bethesda)">
        <title>Whole genome assemblies of Zophobas morio and Tenebrio molitor.</title>
        <authorList>
            <person name="Kaur S."/>
            <person name="Stinson S.A."/>
            <person name="diCenzo G.C."/>
        </authorList>
    </citation>
    <scope>NUCLEOTIDE SEQUENCE</scope>
    <source>
        <strain evidence="2">QUZm001</strain>
    </source>
</reference>
<evidence type="ECO:0000256" key="1">
    <source>
        <dbReference type="SAM" id="Coils"/>
    </source>
</evidence>
<keyword evidence="1" id="KW-0175">Coiled coil</keyword>
<dbReference type="PANTHER" id="PTHR16230:SF3">
    <property type="entry name" value="BIOGENESIS OF LYSOSOMAL ORGANELLES COMPLEX-1, SUBUNIT 4, CAPPUCCINO"/>
    <property type="match status" value="1"/>
</dbReference>
<dbReference type="GO" id="GO:0031083">
    <property type="term" value="C:BLOC-1 complex"/>
    <property type="evidence" value="ECO:0007669"/>
    <property type="project" value="TreeGrafter"/>
</dbReference>
<evidence type="ECO:0000313" key="3">
    <source>
        <dbReference type="Proteomes" id="UP001168821"/>
    </source>
</evidence>
<name>A0AA38ISE2_9CUCU</name>
<dbReference type="EMBL" id="JALNTZ010000002">
    <property type="protein sequence ID" value="KAJ3662132.1"/>
    <property type="molecule type" value="Genomic_DNA"/>
</dbReference>
<comment type="caution">
    <text evidence="2">The sequence shown here is derived from an EMBL/GenBank/DDBJ whole genome shotgun (WGS) entry which is preliminary data.</text>
</comment>